<dbReference type="KEGG" id="ote:Oter_1881"/>
<reference evidence="4 5" key="1">
    <citation type="journal article" date="2011" name="J. Bacteriol.">
        <title>Genome sequence of the verrucomicrobium Opitutus terrae PB90-1, an abundant inhabitant of rice paddy soil ecosystems.</title>
        <authorList>
            <person name="van Passel M.W."/>
            <person name="Kant R."/>
            <person name="Palva A."/>
            <person name="Copeland A."/>
            <person name="Lucas S."/>
            <person name="Lapidus A."/>
            <person name="Glavina del Rio T."/>
            <person name="Pitluck S."/>
            <person name="Goltsman E."/>
            <person name="Clum A."/>
            <person name="Sun H."/>
            <person name="Schmutz J."/>
            <person name="Larimer F.W."/>
            <person name="Land M.L."/>
            <person name="Hauser L."/>
            <person name="Kyrpides N."/>
            <person name="Mikhailova N."/>
            <person name="Richardson P.P."/>
            <person name="Janssen P.H."/>
            <person name="de Vos W.M."/>
            <person name="Smidt H."/>
        </authorList>
    </citation>
    <scope>NUCLEOTIDE SEQUENCE [LARGE SCALE GENOMIC DNA]</scope>
    <source>
        <strain evidence="5">DSM 11246 / JCM 15787 / PB90-1</strain>
    </source>
</reference>
<dbReference type="InterPro" id="IPR050789">
    <property type="entry name" value="Diverse_Enzym_Activities"/>
</dbReference>
<dbReference type="eggNOG" id="COG4319">
    <property type="taxonomic scope" value="Bacteria"/>
</dbReference>
<gene>
    <name evidence="4" type="ordered locus">Oter_1881</name>
</gene>
<dbReference type="Pfam" id="PF00144">
    <property type="entry name" value="Beta-lactamase"/>
    <property type="match status" value="1"/>
</dbReference>
<feature type="domain" description="SnoaL-like" evidence="3">
    <location>
        <begin position="468"/>
        <end position="591"/>
    </location>
</feature>
<dbReference type="Pfam" id="PF13474">
    <property type="entry name" value="SnoaL_3"/>
    <property type="match status" value="1"/>
</dbReference>
<keyword evidence="1" id="KW-0732">Signal</keyword>
<dbReference type="HOGENOM" id="CLU_445380_0_0_0"/>
<dbReference type="STRING" id="452637.Oter_1881"/>
<organism evidence="4 5">
    <name type="scientific">Opitutus terrae (strain DSM 11246 / JCM 15787 / PB90-1)</name>
    <dbReference type="NCBI Taxonomy" id="452637"/>
    <lineage>
        <taxon>Bacteria</taxon>
        <taxon>Pseudomonadati</taxon>
        <taxon>Verrucomicrobiota</taxon>
        <taxon>Opitutia</taxon>
        <taxon>Opitutales</taxon>
        <taxon>Opitutaceae</taxon>
        <taxon>Opitutus</taxon>
    </lineage>
</organism>
<dbReference type="SUPFAM" id="SSF56601">
    <property type="entry name" value="beta-lactamase/transpeptidase-like"/>
    <property type="match status" value="1"/>
</dbReference>
<dbReference type="Proteomes" id="UP000007013">
    <property type="component" value="Chromosome"/>
</dbReference>
<dbReference type="InterPro" id="IPR001466">
    <property type="entry name" value="Beta-lactam-related"/>
</dbReference>
<accession>B1ZXW2</accession>
<name>B1ZXW2_OPITP</name>
<evidence type="ECO:0000313" key="4">
    <source>
        <dbReference type="EMBL" id="ACB75164.1"/>
    </source>
</evidence>
<protein>
    <submittedName>
        <fullName evidence="4">Beta-lactamase</fullName>
    </submittedName>
</protein>
<dbReference type="eggNOG" id="COG1680">
    <property type="taxonomic scope" value="Bacteria"/>
</dbReference>
<sequence length="613" mass="68606">MHPLSLFQPRHPRAFPVWLCLVALAGVSRAPCAAALATDAAAPLPLGSARDLGFAPDRLDRLHANLRQLVDEGRCSGFVTLLVRHGQIADWRTYGWRDLETRAPMEQDTIFRIASNSKLITSVGAMILFEEGRLDLDAPIATYLPDFKDVRVLTGGTVDAPELVEPKTPPRIRHLLSHTAGFTYDFGDTDVLSQLYRRHNPWAAASLDEFVARAAKLPLAHEPGAAFRYGISTDVLGAIIERVSGQNLEEFLQARLFRPLRMVDTSFDVPAEKLPRLASVYRRQGDQLVNDEPGQADVARRRQGIRSGGGGLFSTTGDYARFAQMLLNGGELDGVRILGRKTVEYMTLNHLARTSKPTHAYSDSRGFGLGAEVVIDPAKDPTLCSLGQFGWSGSNTTRCQIDPREDLVALVFLQHRPMNETGVFARFANGYNLALTNPPRPMTTPQLPPDSPGLIESGQAPSRDYAAVKHCIEQAIGWAIEKDFDAMFHLWGDDLFHFWVFSNSTVIGLDAFKRYADQWRDPDFRGTRFEFRDLRIRFSRSGDVAWYSTYLDDCATIKGKEHCLQNVFQTGVLEKRDGRWVHVQMHGSYPVDRIPENLLQQFYADQFSRGKTE</sequence>
<dbReference type="RefSeq" id="WP_012374701.1">
    <property type="nucleotide sequence ID" value="NC_010571.1"/>
</dbReference>
<dbReference type="EMBL" id="CP001032">
    <property type="protein sequence ID" value="ACB75164.1"/>
    <property type="molecule type" value="Genomic_DNA"/>
</dbReference>
<dbReference type="InterPro" id="IPR012338">
    <property type="entry name" value="Beta-lactam/transpept-like"/>
</dbReference>
<keyword evidence="5" id="KW-1185">Reference proteome</keyword>
<dbReference type="InterPro" id="IPR037401">
    <property type="entry name" value="SnoaL-like"/>
</dbReference>
<evidence type="ECO:0000256" key="1">
    <source>
        <dbReference type="SAM" id="SignalP"/>
    </source>
</evidence>
<dbReference type="OrthoDB" id="9770183at2"/>
<feature type="chain" id="PRO_5002772221" evidence="1">
    <location>
        <begin position="34"/>
        <end position="613"/>
    </location>
</feature>
<feature type="signal peptide" evidence="1">
    <location>
        <begin position="1"/>
        <end position="33"/>
    </location>
</feature>
<evidence type="ECO:0000313" key="5">
    <source>
        <dbReference type="Proteomes" id="UP000007013"/>
    </source>
</evidence>
<dbReference type="SUPFAM" id="SSF54427">
    <property type="entry name" value="NTF2-like"/>
    <property type="match status" value="1"/>
</dbReference>
<dbReference type="AlphaFoldDB" id="B1ZXW2"/>
<evidence type="ECO:0000259" key="2">
    <source>
        <dbReference type="Pfam" id="PF00144"/>
    </source>
</evidence>
<dbReference type="PANTHER" id="PTHR43283">
    <property type="entry name" value="BETA-LACTAMASE-RELATED"/>
    <property type="match status" value="1"/>
</dbReference>
<proteinExistence type="predicted"/>
<feature type="domain" description="Beta-lactamase-related" evidence="2">
    <location>
        <begin position="64"/>
        <end position="422"/>
    </location>
</feature>
<dbReference type="Gene3D" id="3.10.450.50">
    <property type="match status" value="1"/>
</dbReference>
<evidence type="ECO:0000259" key="3">
    <source>
        <dbReference type="Pfam" id="PF13474"/>
    </source>
</evidence>
<dbReference type="Gene3D" id="3.40.710.10">
    <property type="entry name" value="DD-peptidase/beta-lactamase superfamily"/>
    <property type="match status" value="1"/>
</dbReference>
<dbReference type="PANTHER" id="PTHR43283:SF3">
    <property type="entry name" value="BETA-LACTAMASE FAMILY PROTEIN (AFU_ORTHOLOGUE AFUA_5G07500)"/>
    <property type="match status" value="1"/>
</dbReference>
<dbReference type="InterPro" id="IPR032710">
    <property type="entry name" value="NTF2-like_dom_sf"/>
</dbReference>